<gene>
    <name evidence="1" type="ORF">TCMB3V08_LOCUS8643</name>
</gene>
<proteinExistence type="predicted"/>
<dbReference type="SUPFAM" id="SSF48452">
    <property type="entry name" value="TPR-like"/>
    <property type="match status" value="1"/>
</dbReference>
<accession>A0A7R9JBJ0</accession>
<evidence type="ECO:0000313" key="1">
    <source>
        <dbReference type="EMBL" id="CAD7576067.1"/>
    </source>
</evidence>
<dbReference type="EMBL" id="OE183837">
    <property type="protein sequence ID" value="CAD7576067.1"/>
    <property type="molecule type" value="Genomic_DNA"/>
</dbReference>
<dbReference type="Gene3D" id="1.25.40.10">
    <property type="entry name" value="Tetratricopeptide repeat domain"/>
    <property type="match status" value="2"/>
</dbReference>
<name>A0A7R9JBJ0_TIMCA</name>
<dbReference type="AlphaFoldDB" id="A0A7R9JBJ0"/>
<dbReference type="PANTHER" id="PTHR21391">
    <property type="entry name" value="AT04489P-RELATED"/>
    <property type="match status" value="1"/>
</dbReference>
<reference evidence="1" key="1">
    <citation type="submission" date="2020-11" db="EMBL/GenBank/DDBJ databases">
        <authorList>
            <person name="Tran Van P."/>
        </authorList>
    </citation>
    <scope>NUCLEOTIDE SEQUENCE</scope>
</reference>
<dbReference type="InterPro" id="IPR011990">
    <property type="entry name" value="TPR-like_helical_dom_sf"/>
</dbReference>
<sequence length="644" mass="73330">MLSSTTEDGEIEVIMARPHPLLLALMTQEEAKARRPPPGAPTLWRETGLWLAKRSSITPAVSKLTDARDLKPEDVRTLIGKPIMPPGVIEGRKGWGLSKCKIRKSLFDGALMEAELALAQKPSEINASHCKAVALYEMGEFEDALIHFHRGDKKRKKPDIFEVGIQQTEETIEDCIGRNVGPVMADFYPITEETIEDCIGRNVGPVMADFYPIIKEMEDKRKLSLNKLKDASDHERLSKKKGQGSLNKMSKMYLGGLHEDKVFLESFQKNPAIQSVNKKGAARILKLASTASDMLKQRQETLRTRRPLYALEYRAATLSTKMKAKKRQEKQAKVELIRSRAKKYVYQLEEIAAKRNLKTFIDAIEMAIDNIEPWSANCLPNKKMYLDTIYNTVASFYMGQKTFNYDRMKVDEKTRVVRLYLDLPVTGNSALDIAFNLYNNVFRDYRKILKKIATQVKETSDPNKLTYLYHEMGYYYSILGKHEIARSMAKKSLSWAVETNNLEWKINALVLVAKSELKQGNKTEAKDAIIEAQQLATELDDEEVVEFLMKCFDILDKLDTEEEPIYSTGKEEEIIRLITDERLKVKAQDLFRRTRTLPVELYTTNAFVNYATEVDPSPTPPACPGDDWRGGVTCLVYPLLNTPT</sequence>
<organism evidence="1">
    <name type="scientific">Timema californicum</name>
    <name type="common">California timema</name>
    <name type="synonym">Walking stick</name>
    <dbReference type="NCBI Taxonomy" id="61474"/>
    <lineage>
        <taxon>Eukaryota</taxon>
        <taxon>Metazoa</taxon>
        <taxon>Ecdysozoa</taxon>
        <taxon>Arthropoda</taxon>
        <taxon>Hexapoda</taxon>
        <taxon>Insecta</taxon>
        <taxon>Pterygota</taxon>
        <taxon>Neoptera</taxon>
        <taxon>Polyneoptera</taxon>
        <taxon>Phasmatodea</taxon>
        <taxon>Timematodea</taxon>
        <taxon>Timematoidea</taxon>
        <taxon>Timematidae</taxon>
        <taxon>Timema</taxon>
    </lineage>
</organism>
<dbReference type="PANTHER" id="PTHR21391:SF0">
    <property type="entry name" value="AT04489P-RELATED"/>
    <property type="match status" value="1"/>
</dbReference>
<protein>
    <submittedName>
        <fullName evidence="1">(California timema) hypothetical protein</fullName>
    </submittedName>
</protein>